<proteinExistence type="predicted"/>
<keyword evidence="3" id="KW-0456">Lyase</keyword>
<keyword evidence="4" id="KW-0704">Schiff base</keyword>
<keyword evidence="9" id="KW-1185">Reference proteome</keyword>
<dbReference type="Proteomes" id="UP000274556">
    <property type="component" value="Unassembled WGS sequence"/>
</dbReference>
<accession>A0A495VF86</accession>
<dbReference type="EMBL" id="RBXL01000001">
    <property type="protein sequence ID" value="RKT47125.1"/>
    <property type="molecule type" value="Genomic_DNA"/>
</dbReference>
<protein>
    <recommendedName>
        <fullName evidence="2">(5-formylfuran-3-yl)methyl phosphate synthase</fullName>
        <ecNumber evidence="2">4.2.3.153</ecNumber>
    </recommendedName>
    <alternativeName>
        <fullName evidence="5">4-(hydroxymethyl)-2-furancarboxaldehyde-phosphate synthase</fullName>
    </alternativeName>
</protein>
<dbReference type="EC" id="4.2.3.153" evidence="2"/>
<evidence type="ECO:0000256" key="3">
    <source>
        <dbReference type="ARBA" id="ARBA00023239"/>
    </source>
</evidence>
<feature type="active site" description="Schiff-base intermediate with substrate" evidence="7">
    <location>
        <position position="45"/>
    </location>
</feature>
<reference evidence="8 9" key="1">
    <citation type="submission" date="2018-10" db="EMBL/GenBank/DDBJ databases">
        <title>Genomic Encyclopedia of Archaeal and Bacterial Type Strains, Phase II (KMG-II): from individual species to whole genera.</title>
        <authorList>
            <person name="Goeker M."/>
        </authorList>
    </citation>
    <scope>NUCLEOTIDE SEQUENCE [LARGE SCALE GENOMIC DNA]</scope>
    <source>
        <strain evidence="8 9">DSM 235</strain>
    </source>
</reference>
<evidence type="ECO:0000256" key="7">
    <source>
        <dbReference type="PIRSR" id="PIRSR015957-1"/>
    </source>
</evidence>
<dbReference type="GO" id="GO:0016829">
    <property type="term" value="F:lyase activity"/>
    <property type="evidence" value="ECO:0007669"/>
    <property type="project" value="UniProtKB-KW"/>
</dbReference>
<comment type="caution">
    <text evidence="8">The sequence shown here is derived from an EMBL/GenBank/DDBJ whole genome shotgun (WGS) entry which is preliminary data.</text>
</comment>
<evidence type="ECO:0000256" key="1">
    <source>
        <dbReference type="ARBA" id="ARBA00003810"/>
    </source>
</evidence>
<evidence type="ECO:0000256" key="2">
    <source>
        <dbReference type="ARBA" id="ARBA00012553"/>
    </source>
</evidence>
<feature type="active site" description="Proton acceptor" evidence="7">
    <location>
        <position position="103"/>
    </location>
</feature>
<dbReference type="PIRSF" id="PIRSF015957">
    <property type="entry name" value="UCP015957"/>
    <property type="match status" value="1"/>
</dbReference>
<dbReference type="InterPro" id="IPR007565">
    <property type="entry name" value="4HFCP_synth"/>
</dbReference>
<dbReference type="AlphaFoldDB" id="A0A495VF86"/>
<comment type="catalytic activity">
    <reaction evidence="6">
        <text>2 D-glyceraldehyde 3-phosphate = 4-(hydroxymethyl)-2-furancarboxaldehyde phosphate + phosphate + 2 H2O</text>
        <dbReference type="Rhea" id="RHEA:43536"/>
        <dbReference type="ChEBI" id="CHEBI:15377"/>
        <dbReference type="ChEBI" id="CHEBI:43474"/>
        <dbReference type="ChEBI" id="CHEBI:59776"/>
        <dbReference type="ChEBI" id="CHEBI:83407"/>
        <dbReference type="EC" id="4.2.3.153"/>
    </reaction>
</comment>
<evidence type="ECO:0000256" key="6">
    <source>
        <dbReference type="ARBA" id="ARBA00047628"/>
    </source>
</evidence>
<evidence type="ECO:0000313" key="8">
    <source>
        <dbReference type="EMBL" id="RKT47125.1"/>
    </source>
</evidence>
<evidence type="ECO:0000256" key="4">
    <source>
        <dbReference type="ARBA" id="ARBA00023270"/>
    </source>
</evidence>
<comment type="function">
    <text evidence="1">Catalyzes the formation of 4-(hydroxymethyl)-2-furancarboxaldehyde phosphate (4-HFC-P) from two molecules of glyceraldehyde-3-P (GA-3-P).</text>
</comment>
<sequence length="244" mass="25335">MADGAGRGTPRGRELGAMIRMLASVTDSAEAEMAIGAGAGIIDLKNPALGALGALPLERIRDILAQVAGRRPVSATIGDLPPDARLTDRAIRATAATGVDYVKVGFFTDAHVRDCLPSIAAAASSCSIVAVMFADRGPDPTRLADFAAAGCVGIMLDTAEKSGKGLLHHMTIAVLQDFVSGARDLGLLTGLAGSLRLEDIPQLRTLRPDYLGFRGALCQADRRVAGLDTERLRAVHAAVQANEA</sequence>
<name>A0A495VF86_9GAMM</name>
<evidence type="ECO:0000313" key="9">
    <source>
        <dbReference type="Proteomes" id="UP000274556"/>
    </source>
</evidence>
<organism evidence="8 9">
    <name type="scientific">Thiocapsa rosea</name>
    <dbReference type="NCBI Taxonomy" id="69360"/>
    <lineage>
        <taxon>Bacteria</taxon>
        <taxon>Pseudomonadati</taxon>
        <taxon>Pseudomonadota</taxon>
        <taxon>Gammaproteobacteria</taxon>
        <taxon>Chromatiales</taxon>
        <taxon>Chromatiaceae</taxon>
        <taxon>Thiocapsa</taxon>
    </lineage>
</organism>
<gene>
    <name evidence="8" type="ORF">BDD21_4680</name>
</gene>
<evidence type="ECO:0000256" key="5">
    <source>
        <dbReference type="ARBA" id="ARBA00032523"/>
    </source>
</evidence>
<dbReference type="Pfam" id="PF04476">
    <property type="entry name" value="4HFCP_synth"/>
    <property type="match status" value="1"/>
</dbReference>